<dbReference type="AlphaFoldDB" id="A0A940YMD3"/>
<dbReference type="InterPro" id="IPR018706">
    <property type="entry name" value="DUF2214_membrane"/>
</dbReference>
<comment type="caution">
    <text evidence="2">The sequence shown here is derived from an EMBL/GenBank/DDBJ whole genome shotgun (WGS) entry which is preliminary data.</text>
</comment>
<proteinExistence type="predicted"/>
<protein>
    <submittedName>
        <fullName evidence="2">DUF2214 family protein</fullName>
    </submittedName>
</protein>
<dbReference type="RefSeq" id="WP_210803222.1">
    <property type="nucleotide sequence ID" value="NZ_JAGQDE010000015.1"/>
</dbReference>
<evidence type="ECO:0000256" key="1">
    <source>
        <dbReference type="SAM" id="Phobius"/>
    </source>
</evidence>
<feature type="transmembrane region" description="Helical" evidence="1">
    <location>
        <begin position="6"/>
        <end position="28"/>
    </location>
</feature>
<feature type="transmembrane region" description="Helical" evidence="1">
    <location>
        <begin position="128"/>
        <end position="145"/>
    </location>
</feature>
<keyword evidence="1" id="KW-0812">Transmembrane</keyword>
<keyword evidence="1" id="KW-1133">Transmembrane helix</keyword>
<sequence length="147" mass="16098">MFTEALIAYVHLAAVLAMVVFSTSQAALLRPEWLNAAVLQRLRVVDRIYLGCLAALLLSGLLRMTLGIKGLAWYGAQPLLWAKLLGLALLAWAAVAPHRAYTRWATTTTLPSADEVTRVRRQVMRASHAMLLIPLLAVLLARGLLTT</sequence>
<dbReference type="EMBL" id="JAGQDE010000015">
    <property type="protein sequence ID" value="MBQ0960544.1"/>
    <property type="molecule type" value="Genomic_DNA"/>
</dbReference>
<organism evidence="2 3">
    <name type="scientific">Ideonella aquatica</name>
    <dbReference type="NCBI Taxonomy" id="2824119"/>
    <lineage>
        <taxon>Bacteria</taxon>
        <taxon>Pseudomonadati</taxon>
        <taxon>Pseudomonadota</taxon>
        <taxon>Betaproteobacteria</taxon>
        <taxon>Burkholderiales</taxon>
        <taxon>Sphaerotilaceae</taxon>
        <taxon>Ideonella</taxon>
    </lineage>
</organism>
<dbReference type="Proteomes" id="UP000678374">
    <property type="component" value="Unassembled WGS sequence"/>
</dbReference>
<feature type="transmembrane region" description="Helical" evidence="1">
    <location>
        <begin position="48"/>
        <end position="66"/>
    </location>
</feature>
<evidence type="ECO:0000313" key="3">
    <source>
        <dbReference type="Proteomes" id="UP000678374"/>
    </source>
</evidence>
<name>A0A940YMD3_9BURK</name>
<gene>
    <name evidence="2" type="ORF">KAK06_16440</name>
</gene>
<keyword evidence="1" id="KW-0472">Membrane</keyword>
<accession>A0A940YMD3</accession>
<reference evidence="2" key="1">
    <citation type="submission" date="2021-04" db="EMBL/GenBank/DDBJ databases">
        <title>The genome sequence of Ideonella sp. 4Y11.</title>
        <authorList>
            <person name="Liu Y."/>
        </authorList>
    </citation>
    <scope>NUCLEOTIDE SEQUENCE</scope>
    <source>
        <strain evidence="2">4Y11</strain>
    </source>
</reference>
<feature type="transmembrane region" description="Helical" evidence="1">
    <location>
        <begin position="78"/>
        <end position="95"/>
    </location>
</feature>
<keyword evidence="3" id="KW-1185">Reference proteome</keyword>
<evidence type="ECO:0000313" key="2">
    <source>
        <dbReference type="EMBL" id="MBQ0960544.1"/>
    </source>
</evidence>
<dbReference type="Pfam" id="PF09980">
    <property type="entry name" value="DUF2214"/>
    <property type="match status" value="1"/>
</dbReference>